<dbReference type="OrthoDB" id="1717299at2759"/>
<dbReference type="EMBL" id="JAHUZN010000001">
    <property type="protein sequence ID" value="KAG8504059.1"/>
    <property type="molecule type" value="Genomic_DNA"/>
</dbReference>
<keyword evidence="2" id="KW-1185">Reference proteome</keyword>
<protein>
    <submittedName>
        <fullName evidence="1">Uncharacterized protein</fullName>
    </submittedName>
</protein>
<organism evidence="1 2">
    <name type="scientific">Gossypium anomalum</name>
    <dbReference type="NCBI Taxonomy" id="47600"/>
    <lineage>
        <taxon>Eukaryota</taxon>
        <taxon>Viridiplantae</taxon>
        <taxon>Streptophyta</taxon>
        <taxon>Embryophyta</taxon>
        <taxon>Tracheophyta</taxon>
        <taxon>Spermatophyta</taxon>
        <taxon>Magnoliopsida</taxon>
        <taxon>eudicotyledons</taxon>
        <taxon>Gunneridae</taxon>
        <taxon>Pentapetalae</taxon>
        <taxon>rosids</taxon>
        <taxon>malvids</taxon>
        <taxon>Malvales</taxon>
        <taxon>Malvaceae</taxon>
        <taxon>Malvoideae</taxon>
        <taxon>Gossypium</taxon>
    </lineage>
</organism>
<comment type="caution">
    <text evidence="1">The sequence shown here is derived from an EMBL/GenBank/DDBJ whole genome shotgun (WGS) entry which is preliminary data.</text>
</comment>
<name>A0A8J5ZDL5_9ROSI</name>
<sequence length="236" mass="27853">MCWLRSNKPCKVQSTQVSGIERVSTWFVVDTYYYVEAFLKLMMTHIDLYAKIFEAFTDRLVISQAENSLVSWVGQLFNGKRNYQKLIIIVVIWVIWFSRNRLVHERKQHTSSKITTFVLGYARELETLSPWGGDLLRRLFVWVNFDAGFYKDLEASSTCINIRNSERFIMETTCLWNRYIFDVLITRALARTQAIEFTQEIEDDSSVVIKKLKVICIDRSMISIFHLESETNFCRH</sequence>
<evidence type="ECO:0000313" key="2">
    <source>
        <dbReference type="Proteomes" id="UP000701853"/>
    </source>
</evidence>
<evidence type="ECO:0000313" key="1">
    <source>
        <dbReference type="EMBL" id="KAG8504059.1"/>
    </source>
</evidence>
<dbReference type="AlphaFoldDB" id="A0A8J5ZDL5"/>
<dbReference type="Proteomes" id="UP000701853">
    <property type="component" value="Chromosome 1"/>
</dbReference>
<reference evidence="1 2" key="1">
    <citation type="journal article" date="2021" name="bioRxiv">
        <title>The Gossypium anomalum genome as a resource for cotton improvement and evolutionary analysis of hybrid incompatibility.</title>
        <authorList>
            <person name="Grover C.E."/>
            <person name="Yuan D."/>
            <person name="Arick M.A."/>
            <person name="Miller E.R."/>
            <person name="Hu G."/>
            <person name="Peterson D.G."/>
            <person name="Wendel J.F."/>
            <person name="Udall J.A."/>
        </authorList>
    </citation>
    <scope>NUCLEOTIDE SEQUENCE [LARGE SCALE GENOMIC DNA]</scope>
    <source>
        <strain evidence="1">JFW-Udall</strain>
        <tissue evidence="1">Leaf</tissue>
    </source>
</reference>
<gene>
    <name evidence="1" type="ORF">CXB51_002423</name>
</gene>
<accession>A0A8J5ZDL5</accession>
<proteinExistence type="predicted"/>